<dbReference type="InterPro" id="IPR019734">
    <property type="entry name" value="TPR_rpt"/>
</dbReference>
<sequence>MQNRLLGIHMIVQNEEHHLARCLDSFKSIGSECFITDTGSTDRTPEIARHYGATVLHTRWEDDFAYARNISLPLASTEWILCLDADEHVIQGLEELLDYLPKVHKSVSRLRITIENQIGEGAGESVIFQPVRLFRAHQGYRYAGRIHEQLVRGGTRDGGEQEGDDQDMNDSFAYEKGWIAEHEPLAPLRLVHDGYLPSTIAKGDKPLRNLKLLQQELADRPGQPFHLYNVGVTYCQLGNIELAAEAFTESFLHTPLHAPYRSTLVRDYAKVLLAMGRYDEGHWLLAVERQRYAGYADLHLIYGEILEQQGLEERAYKSYARAANCREGSKGSDLKNNRKAEIRGIHQKTIEQKDDPESDVIRESNSLDDIYREPNRIDRHYVTDMGCDSYKAYTAMGRLAQKRGFLQESAHLYSLALGSEVTYAPAWTGLADVLQQSGETDESIAETLLARWKEHSTTTSTGPGVVTREDGLTHVVHALASSGAYGQALKLLHGVDRNIRIRHEEYLYWLLCANRVSEALQYVRNQWSEELGEVKNLQPEQRVDLALTCWVNELSVSDSLVATAEPQEREGWIMMNDLLDVREQVHVEDNRDEKTVHQTLQAATELSKNILIRAVKTGQLAFARKLYEKMVVINPDYDKGGVHSRWMAAVLYRQGYTMAAADLLIQCMSQGDLDAESFFYLGEAVYAKGHYEQALILFQQALEKDSEQRQARAGAAVCYMRLALGVIRQELTRSPTDKVLMAQQTVLEQQLRTAEGIPWRTVFHARERRNQLADQAHFIMHDREG</sequence>
<dbReference type="Pfam" id="PF00535">
    <property type="entry name" value="Glycos_transf_2"/>
    <property type="match status" value="1"/>
</dbReference>
<dbReference type="PATRIC" id="fig|1705561.3.peg.4414"/>
<accession>A0A0N1IWK2</accession>
<gene>
    <name evidence="3" type="ORF">AMS66_21155</name>
</gene>
<dbReference type="Gene3D" id="3.90.550.10">
    <property type="entry name" value="Spore Coat Polysaccharide Biosynthesis Protein SpsA, Chain A"/>
    <property type="match status" value="1"/>
</dbReference>
<keyword evidence="1" id="KW-0802">TPR repeat</keyword>
<dbReference type="EMBL" id="LITU01000070">
    <property type="protein sequence ID" value="KOY14477.1"/>
    <property type="molecule type" value="Genomic_DNA"/>
</dbReference>
<dbReference type="RefSeq" id="WP_053782665.1">
    <property type="nucleotide sequence ID" value="NZ_LITU01000070.1"/>
</dbReference>
<dbReference type="SUPFAM" id="SSF53448">
    <property type="entry name" value="Nucleotide-diphospho-sugar transferases"/>
    <property type="match status" value="1"/>
</dbReference>
<dbReference type="OrthoDB" id="9815923at2"/>
<evidence type="ECO:0000313" key="3">
    <source>
        <dbReference type="EMBL" id="KOY14477.1"/>
    </source>
</evidence>
<dbReference type="SMART" id="SM00028">
    <property type="entry name" value="TPR"/>
    <property type="match status" value="3"/>
</dbReference>
<dbReference type="PANTHER" id="PTHR43630">
    <property type="entry name" value="POLY-BETA-1,6-N-ACETYL-D-GLUCOSAMINE SYNTHASE"/>
    <property type="match status" value="1"/>
</dbReference>
<dbReference type="PROSITE" id="PS50005">
    <property type="entry name" value="TPR"/>
    <property type="match status" value="1"/>
</dbReference>
<feature type="domain" description="Glycosyltransferase 2-like" evidence="2">
    <location>
        <begin position="8"/>
        <end position="102"/>
    </location>
</feature>
<dbReference type="CDD" id="cd02511">
    <property type="entry name" value="Beta4Glucosyltransferase"/>
    <property type="match status" value="1"/>
</dbReference>
<keyword evidence="4" id="KW-1185">Reference proteome</keyword>
<dbReference type="Gene3D" id="1.25.40.10">
    <property type="entry name" value="Tetratricopeptide repeat domain"/>
    <property type="match status" value="2"/>
</dbReference>
<reference evidence="3 4" key="1">
    <citation type="submission" date="2015-08" db="EMBL/GenBank/DDBJ databases">
        <title>Draft genome sequence of cellulolytic and xylanolytic Paenibacillus sp. A59, isolated from a decaying forest soil from Patagonia, Argentina.</title>
        <authorList>
            <person name="Ghio S."/>
            <person name="Caceres A.M."/>
            <person name="Talia P."/>
            <person name="Grasso D."/>
            <person name="Campos E."/>
        </authorList>
    </citation>
    <scope>NUCLEOTIDE SEQUENCE [LARGE SCALE GENOMIC DNA]</scope>
    <source>
        <strain evidence="3 4">A59</strain>
    </source>
</reference>
<protein>
    <recommendedName>
        <fullName evidence="2">Glycosyltransferase 2-like domain-containing protein</fullName>
    </recommendedName>
</protein>
<organism evidence="3 4">
    <name type="scientific">Paenibacillus xylanivorans</name>
    <dbReference type="NCBI Taxonomy" id="1705561"/>
    <lineage>
        <taxon>Bacteria</taxon>
        <taxon>Bacillati</taxon>
        <taxon>Bacillota</taxon>
        <taxon>Bacilli</taxon>
        <taxon>Bacillales</taxon>
        <taxon>Paenibacillaceae</taxon>
        <taxon>Paenibacillus</taxon>
    </lineage>
</organism>
<feature type="repeat" description="TPR" evidence="1">
    <location>
        <begin position="675"/>
        <end position="708"/>
    </location>
</feature>
<dbReference type="InterPro" id="IPR029044">
    <property type="entry name" value="Nucleotide-diphossugar_trans"/>
</dbReference>
<dbReference type="InterPro" id="IPR001173">
    <property type="entry name" value="Glyco_trans_2-like"/>
</dbReference>
<evidence type="ECO:0000259" key="2">
    <source>
        <dbReference type="Pfam" id="PF00535"/>
    </source>
</evidence>
<dbReference type="PANTHER" id="PTHR43630:SF2">
    <property type="entry name" value="GLYCOSYLTRANSFERASE"/>
    <property type="match status" value="1"/>
</dbReference>
<evidence type="ECO:0000256" key="1">
    <source>
        <dbReference type="PROSITE-ProRule" id="PRU00339"/>
    </source>
</evidence>
<dbReference type="SUPFAM" id="SSF48452">
    <property type="entry name" value="TPR-like"/>
    <property type="match status" value="2"/>
</dbReference>
<name>A0A0N1IWK2_9BACL</name>
<proteinExistence type="predicted"/>
<comment type="caution">
    <text evidence="3">The sequence shown here is derived from an EMBL/GenBank/DDBJ whole genome shotgun (WGS) entry which is preliminary data.</text>
</comment>
<dbReference type="InterPro" id="IPR011990">
    <property type="entry name" value="TPR-like_helical_dom_sf"/>
</dbReference>
<dbReference type="AlphaFoldDB" id="A0A0N1IWK2"/>
<evidence type="ECO:0000313" key="4">
    <source>
        <dbReference type="Proteomes" id="UP000037688"/>
    </source>
</evidence>
<dbReference type="Proteomes" id="UP000037688">
    <property type="component" value="Unassembled WGS sequence"/>
</dbReference>